<accession>A0A0L0C6V6</accession>
<comment type="subcellular location">
    <subcellularLocation>
        <location evidence="2">Membrane</location>
        <topology evidence="2">Multi-pass membrane protein</topology>
    </subcellularLocation>
</comment>
<evidence type="ECO:0000256" key="8">
    <source>
        <dbReference type="ARBA" id="ARBA00022825"/>
    </source>
</evidence>
<keyword evidence="6 12" id="KW-0812">Transmembrane</keyword>
<evidence type="ECO:0000256" key="3">
    <source>
        <dbReference type="ARBA" id="ARBA00009045"/>
    </source>
</evidence>
<evidence type="ECO:0000256" key="10">
    <source>
        <dbReference type="ARBA" id="ARBA00023136"/>
    </source>
</evidence>
<feature type="transmembrane region" description="Helical" evidence="12">
    <location>
        <begin position="265"/>
        <end position="285"/>
    </location>
</feature>
<feature type="transmembrane region" description="Helical" evidence="12">
    <location>
        <begin position="330"/>
        <end position="348"/>
    </location>
</feature>
<dbReference type="InterPro" id="IPR022764">
    <property type="entry name" value="Peptidase_S54_rhomboid_dom"/>
</dbReference>
<comment type="catalytic activity">
    <reaction evidence="1">
        <text>Cleaves type-1 transmembrane domains using a catalytic dyad composed of serine and histidine that are contributed by different transmembrane domains.</text>
        <dbReference type="EC" id="3.4.21.105"/>
    </reaction>
</comment>
<dbReference type="OrthoDB" id="418595at2759"/>
<keyword evidence="10 12" id="KW-0472">Membrane</keyword>
<evidence type="ECO:0000256" key="2">
    <source>
        <dbReference type="ARBA" id="ARBA00004141"/>
    </source>
</evidence>
<dbReference type="Gene3D" id="1.20.1540.10">
    <property type="entry name" value="Rhomboid-like"/>
    <property type="match status" value="1"/>
</dbReference>
<dbReference type="AlphaFoldDB" id="A0A0L0C6V6"/>
<dbReference type="EC" id="3.4.21.105" evidence="4"/>
<dbReference type="SUPFAM" id="SSF144091">
    <property type="entry name" value="Rhomboid-like"/>
    <property type="match status" value="1"/>
</dbReference>
<dbReference type="PANTHER" id="PTHR45840">
    <property type="entry name" value="RHOMBOID-RELATED PROTEIN"/>
    <property type="match status" value="1"/>
</dbReference>
<dbReference type="PANTHER" id="PTHR45840:SF2">
    <property type="entry name" value="PROTEIN RHOMBOID-RELATED"/>
    <property type="match status" value="1"/>
</dbReference>
<dbReference type="STRING" id="7375.A0A0L0C6V6"/>
<dbReference type="GO" id="GO:0016020">
    <property type="term" value="C:membrane"/>
    <property type="evidence" value="ECO:0007669"/>
    <property type="project" value="UniProtKB-SubCell"/>
</dbReference>
<feature type="transmembrane region" description="Helical" evidence="12">
    <location>
        <begin position="205"/>
        <end position="230"/>
    </location>
</feature>
<keyword evidence="7" id="KW-0378">Hydrolase</keyword>
<keyword evidence="5" id="KW-0645">Protease</keyword>
<evidence type="ECO:0000256" key="7">
    <source>
        <dbReference type="ARBA" id="ARBA00022801"/>
    </source>
</evidence>
<comment type="similarity">
    <text evidence="3">Belongs to the peptidase S54 family.</text>
</comment>
<dbReference type="FunFam" id="1.20.1540.10:FF:000007">
    <property type="entry name" value="Rhomboid like 2"/>
    <property type="match status" value="1"/>
</dbReference>
<dbReference type="GO" id="GO:0006508">
    <property type="term" value="P:proteolysis"/>
    <property type="evidence" value="ECO:0007669"/>
    <property type="project" value="UniProtKB-KW"/>
</dbReference>
<dbReference type="InterPro" id="IPR035952">
    <property type="entry name" value="Rhomboid-like_sf"/>
</dbReference>
<evidence type="ECO:0000313" key="14">
    <source>
        <dbReference type="EMBL" id="KNC27169.1"/>
    </source>
</evidence>
<evidence type="ECO:0000256" key="9">
    <source>
        <dbReference type="ARBA" id="ARBA00022989"/>
    </source>
</evidence>
<reference evidence="14 15" key="1">
    <citation type="journal article" date="2015" name="Nat. Commun.">
        <title>Lucilia cuprina genome unlocks parasitic fly biology to underpin future interventions.</title>
        <authorList>
            <person name="Anstead C.A."/>
            <person name="Korhonen P.K."/>
            <person name="Young N.D."/>
            <person name="Hall R.S."/>
            <person name="Jex A.R."/>
            <person name="Murali S.C."/>
            <person name="Hughes D.S."/>
            <person name="Lee S.F."/>
            <person name="Perry T."/>
            <person name="Stroehlein A.J."/>
            <person name="Ansell B.R."/>
            <person name="Breugelmans B."/>
            <person name="Hofmann A."/>
            <person name="Qu J."/>
            <person name="Dugan S."/>
            <person name="Lee S.L."/>
            <person name="Chao H."/>
            <person name="Dinh H."/>
            <person name="Han Y."/>
            <person name="Doddapaneni H.V."/>
            <person name="Worley K.C."/>
            <person name="Muzny D.M."/>
            <person name="Ioannidis P."/>
            <person name="Waterhouse R.M."/>
            <person name="Zdobnov E.M."/>
            <person name="James P.J."/>
            <person name="Bagnall N.H."/>
            <person name="Kotze A.C."/>
            <person name="Gibbs R.A."/>
            <person name="Richards S."/>
            <person name="Batterham P."/>
            <person name="Gasser R.B."/>
        </authorList>
    </citation>
    <scope>NUCLEOTIDE SEQUENCE [LARGE SCALE GENOMIC DNA]</scope>
    <source>
        <strain evidence="14 15">LS</strain>
        <tissue evidence="14">Full body</tissue>
    </source>
</reference>
<evidence type="ECO:0000256" key="4">
    <source>
        <dbReference type="ARBA" id="ARBA00013039"/>
    </source>
</evidence>
<feature type="transmembrane region" description="Helical" evidence="12">
    <location>
        <begin position="150"/>
        <end position="173"/>
    </location>
</feature>
<dbReference type="InterPro" id="IPR051739">
    <property type="entry name" value="Rhomboid_IM_Serine_Proteases"/>
</dbReference>
<feature type="domain" description="Peptidase S54 rhomboid" evidence="13">
    <location>
        <begin position="201"/>
        <end position="348"/>
    </location>
</feature>
<evidence type="ECO:0000256" key="5">
    <source>
        <dbReference type="ARBA" id="ARBA00022670"/>
    </source>
</evidence>
<feature type="region of interest" description="Disordered" evidence="11">
    <location>
        <begin position="12"/>
        <end position="33"/>
    </location>
</feature>
<evidence type="ECO:0000256" key="11">
    <source>
        <dbReference type="SAM" id="MobiDB-lite"/>
    </source>
</evidence>
<evidence type="ECO:0000313" key="15">
    <source>
        <dbReference type="Proteomes" id="UP000037069"/>
    </source>
</evidence>
<keyword evidence="9 12" id="KW-1133">Transmembrane helix</keyword>
<evidence type="ECO:0000256" key="1">
    <source>
        <dbReference type="ARBA" id="ARBA00000156"/>
    </source>
</evidence>
<sequence>MIFHEQQAEMLVASKSKESEKNPTSTKNIPNENLTNLPNLLSSSALTTATRSLQQIAAIQTFKKPNLDAAVVLNVKCHCDIENARCSSSNSYGFYHHHCMNSAYFYELPTKFALLPSVISGSGCGTNAAGVGARSECNEKKLYLADRKRCWPPPVFIVFISLLEIGVFLYDYITVRPQTELNSTSIPSESLLIYRPDRRLQIWRFLTYMVLHANWFHLGFNVIVQLLYGLPLEMVHGSARIATIYLAGVLAGSLGTSVIDSEVYLVGASGGVYALLAAQLANVMINFGQMRYGVSQLLAVLIFVFCDTGYAFYSKFIIEDSLDIIPSVSYIAHLTGSLAGFTIGLLVLTNFEHKTESNLIRWLAFGVYASFTLFAIAFNLINTVIAQKLEEEGEVIKQHLFHDLGIS</sequence>
<protein>
    <recommendedName>
        <fullName evidence="4">rhomboid protease</fullName>
        <ecNumber evidence="4">3.4.21.105</ecNumber>
    </recommendedName>
</protein>
<organism evidence="14 15">
    <name type="scientific">Lucilia cuprina</name>
    <name type="common">Green bottle fly</name>
    <name type="synonym">Australian sheep blowfly</name>
    <dbReference type="NCBI Taxonomy" id="7375"/>
    <lineage>
        <taxon>Eukaryota</taxon>
        <taxon>Metazoa</taxon>
        <taxon>Ecdysozoa</taxon>
        <taxon>Arthropoda</taxon>
        <taxon>Hexapoda</taxon>
        <taxon>Insecta</taxon>
        <taxon>Pterygota</taxon>
        <taxon>Neoptera</taxon>
        <taxon>Endopterygota</taxon>
        <taxon>Diptera</taxon>
        <taxon>Brachycera</taxon>
        <taxon>Muscomorpha</taxon>
        <taxon>Oestroidea</taxon>
        <taxon>Calliphoridae</taxon>
        <taxon>Luciliinae</taxon>
        <taxon>Lucilia</taxon>
    </lineage>
</organism>
<evidence type="ECO:0000259" key="13">
    <source>
        <dbReference type="Pfam" id="PF01694"/>
    </source>
</evidence>
<dbReference type="GO" id="GO:0004252">
    <property type="term" value="F:serine-type endopeptidase activity"/>
    <property type="evidence" value="ECO:0007669"/>
    <property type="project" value="InterPro"/>
</dbReference>
<feature type="transmembrane region" description="Helical" evidence="12">
    <location>
        <begin position="360"/>
        <end position="381"/>
    </location>
</feature>
<dbReference type="Proteomes" id="UP000037069">
    <property type="component" value="Unassembled WGS sequence"/>
</dbReference>
<evidence type="ECO:0000256" key="12">
    <source>
        <dbReference type="SAM" id="Phobius"/>
    </source>
</evidence>
<keyword evidence="8" id="KW-0720">Serine protease</keyword>
<proteinExistence type="inferred from homology"/>
<dbReference type="EMBL" id="JRES01000932">
    <property type="protein sequence ID" value="KNC27169.1"/>
    <property type="molecule type" value="Genomic_DNA"/>
</dbReference>
<evidence type="ECO:0000256" key="6">
    <source>
        <dbReference type="ARBA" id="ARBA00022692"/>
    </source>
</evidence>
<dbReference type="Pfam" id="PF01694">
    <property type="entry name" value="Rhomboid"/>
    <property type="match status" value="1"/>
</dbReference>
<comment type="caution">
    <text evidence="14">The sequence shown here is derived from an EMBL/GenBank/DDBJ whole genome shotgun (WGS) entry which is preliminary data.</text>
</comment>
<name>A0A0L0C6V6_LUCCU</name>
<feature type="transmembrane region" description="Helical" evidence="12">
    <location>
        <begin position="242"/>
        <end position="259"/>
    </location>
</feature>
<feature type="transmembrane region" description="Helical" evidence="12">
    <location>
        <begin position="297"/>
        <end position="318"/>
    </location>
</feature>
<keyword evidence="15" id="KW-1185">Reference proteome</keyword>
<gene>
    <name evidence="14" type="ORF">FF38_13842</name>
</gene>